<dbReference type="OMA" id="IRCIFCH"/>
<evidence type="ECO:0000313" key="1">
    <source>
        <dbReference type="EMBL" id="ONK77094.1"/>
    </source>
</evidence>
<gene>
    <name evidence="1" type="ORF">A4U43_C02F3040</name>
</gene>
<protein>
    <recommendedName>
        <fullName evidence="3">Fungal lipase-like domain-containing protein</fullName>
    </recommendedName>
</protein>
<sequence length="325" mass="36122">MLRIKAQEERPPEPIANERDVFSISGPTYLTSVDWTCPDHRRVIAAVLVKSVYLLEFDRQENRIGDEALAPPWWEFFHFNPVKLLVDDVDYSIFGAIFEFKPPTTPTEEPTVLSGNPRLDNAPKYIVAFRGTITTKDSRSRDISLDLSICQNGLHRTTRSALAIRAVKDVLSVTGVSSKVWLAGHSLGSSIATVAGKEMARSGDFLDTFLFNPPFFFAPIEKIRVEQIKTGIRIARSLIVAGASFAAKSLQRDKDSSFAKLSAWVPLIFAHPDDPICSGFIGYFKHRTKMEEMGAGAIERPVSGICFGARSGGSRIRCIFCHRRA</sequence>
<dbReference type="Gene3D" id="3.40.50.1820">
    <property type="entry name" value="alpha/beta hydrolase"/>
    <property type="match status" value="1"/>
</dbReference>
<reference evidence="2" key="1">
    <citation type="journal article" date="2017" name="Nat. Commun.">
        <title>The asparagus genome sheds light on the origin and evolution of a young Y chromosome.</title>
        <authorList>
            <person name="Harkess A."/>
            <person name="Zhou J."/>
            <person name="Xu C."/>
            <person name="Bowers J.E."/>
            <person name="Van der Hulst R."/>
            <person name="Ayyampalayam S."/>
            <person name="Mercati F."/>
            <person name="Riccardi P."/>
            <person name="McKain M.R."/>
            <person name="Kakrana A."/>
            <person name="Tang H."/>
            <person name="Ray J."/>
            <person name="Groenendijk J."/>
            <person name="Arikit S."/>
            <person name="Mathioni S.M."/>
            <person name="Nakano M."/>
            <person name="Shan H."/>
            <person name="Telgmann-Rauber A."/>
            <person name="Kanno A."/>
            <person name="Yue Z."/>
            <person name="Chen H."/>
            <person name="Li W."/>
            <person name="Chen Y."/>
            <person name="Xu X."/>
            <person name="Zhang Y."/>
            <person name="Luo S."/>
            <person name="Chen H."/>
            <person name="Gao J."/>
            <person name="Mao Z."/>
            <person name="Pires J.C."/>
            <person name="Luo M."/>
            <person name="Kudrna D."/>
            <person name="Wing R.A."/>
            <person name="Meyers B.C."/>
            <person name="Yi K."/>
            <person name="Kong H."/>
            <person name="Lavrijsen P."/>
            <person name="Sunseri F."/>
            <person name="Falavigna A."/>
            <person name="Ye Y."/>
            <person name="Leebens-Mack J.H."/>
            <person name="Chen G."/>
        </authorList>
    </citation>
    <scope>NUCLEOTIDE SEQUENCE [LARGE SCALE GENOMIC DNA]</scope>
    <source>
        <strain evidence="2">cv. DH0086</strain>
    </source>
</reference>
<dbReference type="PANTHER" id="PTHR31479">
    <property type="entry name" value="ALPHA/BETA-HYDROLASES SUPERFAMILY PROTEIN"/>
    <property type="match status" value="1"/>
</dbReference>
<dbReference type="EMBL" id="CM007382">
    <property type="protein sequence ID" value="ONK77094.1"/>
    <property type="molecule type" value="Genomic_DNA"/>
</dbReference>
<dbReference type="PANTHER" id="PTHR31479:SF2">
    <property type="entry name" value="ALPHA_BETA-HYDROLASES SUPERFAMILY PROTEIN"/>
    <property type="match status" value="1"/>
</dbReference>
<dbReference type="SUPFAM" id="SSF53474">
    <property type="entry name" value="alpha/beta-Hydrolases"/>
    <property type="match status" value="1"/>
</dbReference>
<keyword evidence="2" id="KW-1185">Reference proteome</keyword>
<dbReference type="Gramene" id="ONK77094">
    <property type="protein sequence ID" value="ONK77094"/>
    <property type="gene ID" value="A4U43_C02F3040"/>
</dbReference>
<dbReference type="InterPro" id="IPR029058">
    <property type="entry name" value="AB_hydrolase_fold"/>
</dbReference>
<evidence type="ECO:0000313" key="2">
    <source>
        <dbReference type="Proteomes" id="UP000243459"/>
    </source>
</evidence>
<proteinExistence type="predicted"/>
<organism evidence="1 2">
    <name type="scientific">Asparagus officinalis</name>
    <name type="common">Garden asparagus</name>
    <dbReference type="NCBI Taxonomy" id="4686"/>
    <lineage>
        <taxon>Eukaryota</taxon>
        <taxon>Viridiplantae</taxon>
        <taxon>Streptophyta</taxon>
        <taxon>Embryophyta</taxon>
        <taxon>Tracheophyta</taxon>
        <taxon>Spermatophyta</taxon>
        <taxon>Magnoliopsida</taxon>
        <taxon>Liliopsida</taxon>
        <taxon>Asparagales</taxon>
        <taxon>Asparagaceae</taxon>
        <taxon>Asparagoideae</taxon>
        <taxon>Asparagus</taxon>
    </lineage>
</organism>
<name>A0A5P1FGA7_ASPOF</name>
<dbReference type="Proteomes" id="UP000243459">
    <property type="component" value="Chromosome 2"/>
</dbReference>
<accession>A0A5P1FGA7</accession>
<dbReference type="AlphaFoldDB" id="A0A5P1FGA7"/>
<evidence type="ECO:0008006" key="3">
    <source>
        <dbReference type="Google" id="ProtNLM"/>
    </source>
</evidence>